<sequence>MTATAHLVFNHDTCRMKLLIFIITLPLLLLASHDVEARKIRQSLKVTTMKEAKGKSGTKKDNDTVKGNDNYPSIEISLNYSDSIQFTLDGKDLLFHKRDLQFAGYDKGISSSRESFFLINRCPFNINGIAIRINYYDMQSRMLHSRDVTISCDIPAGETRKLDIPTWDTQHTFYYYLGNAPRRVASPYKVTILPLRLTITSHP</sequence>
<organism evidence="1 2">
    <name type="scientific">Lepagella muris</name>
    <dbReference type="NCBI Taxonomy" id="3032870"/>
    <lineage>
        <taxon>Bacteria</taxon>
        <taxon>Pseudomonadati</taxon>
        <taxon>Bacteroidota</taxon>
        <taxon>Bacteroidia</taxon>
        <taxon>Bacteroidales</taxon>
        <taxon>Muribaculaceae</taxon>
        <taxon>Lepagella</taxon>
    </lineage>
</organism>
<dbReference type="Proteomes" id="UP000306319">
    <property type="component" value="Unassembled WGS sequence"/>
</dbReference>
<evidence type="ECO:0000313" key="1">
    <source>
        <dbReference type="EMBL" id="TGY80342.1"/>
    </source>
</evidence>
<gene>
    <name evidence="1" type="ORF">E5331_03660</name>
</gene>
<name>A0AC61RJX0_9BACT</name>
<protein>
    <submittedName>
        <fullName evidence="1">Uncharacterized protein</fullName>
    </submittedName>
</protein>
<reference evidence="1" key="1">
    <citation type="submission" date="2019-04" db="EMBL/GenBank/DDBJ databases">
        <title>Microbes associate with the intestines of laboratory mice.</title>
        <authorList>
            <person name="Navarre W."/>
            <person name="Wong E."/>
            <person name="Huang K."/>
            <person name="Tropini C."/>
            <person name="Ng K."/>
            <person name="Yu B."/>
        </authorList>
    </citation>
    <scope>NUCLEOTIDE SEQUENCE</scope>
    <source>
        <strain evidence="1">NM04_E33</strain>
    </source>
</reference>
<proteinExistence type="predicted"/>
<dbReference type="EMBL" id="SRYB01000003">
    <property type="protein sequence ID" value="TGY80342.1"/>
    <property type="molecule type" value="Genomic_DNA"/>
</dbReference>
<accession>A0AC61RJX0</accession>
<keyword evidence="2" id="KW-1185">Reference proteome</keyword>
<comment type="caution">
    <text evidence="1">The sequence shown here is derived from an EMBL/GenBank/DDBJ whole genome shotgun (WGS) entry which is preliminary data.</text>
</comment>
<evidence type="ECO:0000313" key="2">
    <source>
        <dbReference type="Proteomes" id="UP000306319"/>
    </source>
</evidence>